<dbReference type="EMBL" id="BMXP01000001">
    <property type="protein sequence ID" value="GGW76022.1"/>
    <property type="molecule type" value="Genomic_DNA"/>
</dbReference>
<feature type="chain" id="PRO_5036858109" evidence="1">
    <location>
        <begin position="22"/>
        <end position="92"/>
    </location>
</feature>
<gene>
    <name evidence="2" type="ORF">GCM10007391_05570</name>
</gene>
<sequence length="92" mass="10019">MNKLLLSSVSVMAFVTAATNATELTTSTDTAKLKDVAKAELDMVVSLPAINMNDSVKAQTLVTLNEESQRLLGKGLYVMNEERNTRQTARSE</sequence>
<comment type="caution">
    <text evidence="2">The sequence shown here is derived from an EMBL/GenBank/DDBJ whole genome shotgun (WGS) entry which is preliminary data.</text>
</comment>
<protein>
    <submittedName>
        <fullName evidence="2">Uncharacterized protein</fullName>
    </submittedName>
</protein>
<feature type="signal peptide" evidence="1">
    <location>
        <begin position="1"/>
        <end position="21"/>
    </location>
</feature>
<name>A0A918MVT0_9ALTE</name>
<evidence type="ECO:0000313" key="3">
    <source>
        <dbReference type="Proteomes" id="UP000631300"/>
    </source>
</evidence>
<evidence type="ECO:0000313" key="2">
    <source>
        <dbReference type="EMBL" id="GGW76022.1"/>
    </source>
</evidence>
<keyword evidence="1" id="KW-0732">Signal</keyword>
<keyword evidence="3" id="KW-1185">Reference proteome</keyword>
<dbReference type="Proteomes" id="UP000631300">
    <property type="component" value="Unassembled WGS sequence"/>
</dbReference>
<proteinExistence type="predicted"/>
<dbReference type="RefSeq" id="WP_189403551.1">
    <property type="nucleotide sequence ID" value="NZ_BMXP01000001.1"/>
</dbReference>
<reference evidence="2" key="1">
    <citation type="journal article" date="2014" name="Int. J. Syst. Evol. Microbiol.">
        <title>Complete genome sequence of Corynebacterium casei LMG S-19264T (=DSM 44701T), isolated from a smear-ripened cheese.</title>
        <authorList>
            <consortium name="US DOE Joint Genome Institute (JGI-PGF)"/>
            <person name="Walter F."/>
            <person name="Albersmeier A."/>
            <person name="Kalinowski J."/>
            <person name="Ruckert C."/>
        </authorList>
    </citation>
    <scope>NUCLEOTIDE SEQUENCE</scope>
    <source>
        <strain evidence="2">KCTC 22164</strain>
    </source>
</reference>
<reference evidence="2" key="2">
    <citation type="submission" date="2020-09" db="EMBL/GenBank/DDBJ databases">
        <authorList>
            <person name="Sun Q."/>
            <person name="Kim S."/>
        </authorList>
    </citation>
    <scope>NUCLEOTIDE SEQUENCE</scope>
    <source>
        <strain evidence="2">KCTC 22164</strain>
    </source>
</reference>
<dbReference type="AlphaFoldDB" id="A0A918MVT0"/>
<organism evidence="2 3">
    <name type="scientific">Alteromonas halophila</name>
    <dbReference type="NCBI Taxonomy" id="516698"/>
    <lineage>
        <taxon>Bacteria</taxon>
        <taxon>Pseudomonadati</taxon>
        <taxon>Pseudomonadota</taxon>
        <taxon>Gammaproteobacteria</taxon>
        <taxon>Alteromonadales</taxon>
        <taxon>Alteromonadaceae</taxon>
        <taxon>Alteromonas/Salinimonas group</taxon>
        <taxon>Alteromonas</taxon>
    </lineage>
</organism>
<accession>A0A918MVT0</accession>
<evidence type="ECO:0000256" key="1">
    <source>
        <dbReference type="SAM" id="SignalP"/>
    </source>
</evidence>